<protein>
    <submittedName>
        <fullName evidence="1">Uncharacterized protein</fullName>
    </submittedName>
</protein>
<comment type="caution">
    <text evidence="1">The sequence shown here is derived from an EMBL/GenBank/DDBJ whole genome shotgun (WGS) entry which is preliminary data.</text>
</comment>
<proteinExistence type="predicted"/>
<dbReference type="AlphaFoldDB" id="A0A8K0K8W2"/>
<keyword evidence="2" id="KW-1185">Reference proteome</keyword>
<name>A0A8K0K8W2_LADFU</name>
<evidence type="ECO:0000313" key="1">
    <source>
        <dbReference type="EMBL" id="KAG8230664.1"/>
    </source>
</evidence>
<reference evidence="1" key="1">
    <citation type="submission" date="2013-04" db="EMBL/GenBank/DDBJ databases">
        <authorList>
            <person name="Qu J."/>
            <person name="Murali S.C."/>
            <person name="Bandaranaike D."/>
            <person name="Bellair M."/>
            <person name="Blankenburg K."/>
            <person name="Chao H."/>
            <person name="Dinh H."/>
            <person name="Doddapaneni H."/>
            <person name="Downs B."/>
            <person name="Dugan-Rocha S."/>
            <person name="Elkadiri S."/>
            <person name="Gnanaolivu R.D."/>
            <person name="Hernandez B."/>
            <person name="Javaid M."/>
            <person name="Jayaseelan J.C."/>
            <person name="Lee S."/>
            <person name="Li M."/>
            <person name="Ming W."/>
            <person name="Munidasa M."/>
            <person name="Muniz J."/>
            <person name="Nguyen L."/>
            <person name="Ongeri F."/>
            <person name="Osuji N."/>
            <person name="Pu L.-L."/>
            <person name="Puazo M."/>
            <person name="Qu C."/>
            <person name="Quiroz J."/>
            <person name="Raj R."/>
            <person name="Weissenberger G."/>
            <person name="Xin Y."/>
            <person name="Zou X."/>
            <person name="Han Y."/>
            <person name="Richards S."/>
            <person name="Worley K."/>
            <person name="Muzny D."/>
            <person name="Gibbs R."/>
        </authorList>
    </citation>
    <scope>NUCLEOTIDE SEQUENCE</scope>
    <source>
        <strain evidence="1">Sampled in the wild</strain>
    </source>
</reference>
<dbReference type="Proteomes" id="UP000792457">
    <property type="component" value="Unassembled WGS sequence"/>
</dbReference>
<reference evidence="1" key="2">
    <citation type="submission" date="2017-10" db="EMBL/GenBank/DDBJ databases">
        <title>Ladona fulva Genome sequencing and assembly.</title>
        <authorList>
            <person name="Murali S."/>
            <person name="Richards S."/>
            <person name="Bandaranaike D."/>
            <person name="Bellair M."/>
            <person name="Blankenburg K."/>
            <person name="Chao H."/>
            <person name="Dinh H."/>
            <person name="Doddapaneni H."/>
            <person name="Dugan-Rocha S."/>
            <person name="Elkadiri S."/>
            <person name="Gnanaolivu R."/>
            <person name="Hernandez B."/>
            <person name="Skinner E."/>
            <person name="Javaid M."/>
            <person name="Lee S."/>
            <person name="Li M."/>
            <person name="Ming W."/>
            <person name="Munidasa M."/>
            <person name="Muniz J."/>
            <person name="Nguyen L."/>
            <person name="Hughes D."/>
            <person name="Osuji N."/>
            <person name="Pu L.-L."/>
            <person name="Puazo M."/>
            <person name="Qu C."/>
            <person name="Quiroz J."/>
            <person name="Raj R."/>
            <person name="Weissenberger G."/>
            <person name="Xin Y."/>
            <person name="Zou X."/>
            <person name="Han Y."/>
            <person name="Worley K."/>
            <person name="Muzny D."/>
            <person name="Gibbs R."/>
        </authorList>
    </citation>
    <scope>NUCLEOTIDE SEQUENCE</scope>
    <source>
        <strain evidence="1">Sampled in the wild</strain>
    </source>
</reference>
<dbReference type="EMBL" id="KZ308500">
    <property type="protein sequence ID" value="KAG8230664.1"/>
    <property type="molecule type" value="Genomic_DNA"/>
</dbReference>
<accession>A0A8K0K8W2</accession>
<sequence length="78" mass="8879">MIVDERDCYDTNGFEICCKPSCDLEKQRPCYKFDGECPFYKNGKPLSLSQADCTEPEDTPLNVTNTPLRKHSLPILCC</sequence>
<evidence type="ECO:0000313" key="2">
    <source>
        <dbReference type="Proteomes" id="UP000792457"/>
    </source>
</evidence>
<organism evidence="1 2">
    <name type="scientific">Ladona fulva</name>
    <name type="common">Scarce chaser dragonfly</name>
    <name type="synonym">Libellula fulva</name>
    <dbReference type="NCBI Taxonomy" id="123851"/>
    <lineage>
        <taxon>Eukaryota</taxon>
        <taxon>Metazoa</taxon>
        <taxon>Ecdysozoa</taxon>
        <taxon>Arthropoda</taxon>
        <taxon>Hexapoda</taxon>
        <taxon>Insecta</taxon>
        <taxon>Pterygota</taxon>
        <taxon>Palaeoptera</taxon>
        <taxon>Odonata</taxon>
        <taxon>Epiprocta</taxon>
        <taxon>Anisoptera</taxon>
        <taxon>Libelluloidea</taxon>
        <taxon>Libellulidae</taxon>
        <taxon>Ladona</taxon>
    </lineage>
</organism>
<gene>
    <name evidence="1" type="ORF">J437_LFUL010683</name>
</gene>